<dbReference type="InterPro" id="IPR011050">
    <property type="entry name" value="Pectin_lyase_fold/virulence"/>
</dbReference>
<dbReference type="UniPathway" id="UPA00545">
    <property type="reaction ID" value="UER00823"/>
</dbReference>
<dbReference type="GO" id="GO:0030599">
    <property type="term" value="F:pectinesterase activity"/>
    <property type="evidence" value="ECO:0007669"/>
    <property type="project" value="UniProtKB-UniRule"/>
</dbReference>
<dbReference type="InterPro" id="IPR033131">
    <property type="entry name" value="Pectinesterase_Asp_AS"/>
</dbReference>
<proteinExistence type="inferred from homology"/>
<dbReference type="InterPro" id="IPR012334">
    <property type="entry name" value="Pectin_lyas_fold"/>
</dbReference>
<dbReference type="GO" id="GO:0042545">
    <property type="term" value="P:cell wall modification"/>
    <property type="evidence" value="ECO:0007669"/>
    <property type="project" value="UniProtKB-UniRule"/>
</dbReference>
<keyword evidence="4 7" id="KW-0378">Hydrolase</keyword>
<feature type="domain" description="Pectinesterase inhibitor" evidence="9">
    <location>
        <begin position="40"/>
        <end position="187"/>
    </location>
</feature>
<dbReference type="Gene3D" id="2.160.20.10">
    <property type="entry name" value="Single-stranded right-handed beta-helix, Pectin lyase-like"/>
    <property type="match status" value="1"/>
</dbReference>
<dbReference type="CDD" id="cd15798">
    <property type="entry name" value="PMEI-like_3"/>
    <property type="match status" value="1"/>
</dbReference>
<evidence type="ECO:0000256" key="2">
    <source>
        <dbReference type="ARBA" id="ARBA00006027"/>
    </source>
</evidence>
<keyword evidence="7" id="KW-0732">Signal</keyword>
<dbReference type="GO" id="GO:0004857">
    <property type="term" value="F:enzyme inhibitor activity"/>
    <property type="evidence" value="ECO:0007669"/>
    <property type="project" value="InterPro"/>
</dbReference>
<dbReference type="SUPFAM" id="SSF101148">
    <property type="entry name" value="Plant invertase/pectin methylesterase inhibitor"/>
    <property type="match status" value="1"/>
</dbReference>
<evidence type="ECO:0000259" key="9">
    <source>
        <dbReference type="SMART" id="SM00856"/>
    </source>
</evidence>
<evidence type="ECO:0000256" key="6">
    <source>
        <dbReference type="PROSITE-ProRule" id="PRU10040"/>
    </source>
</evidence>
<name>A0A7I8KD41_SPIIN</name>
<dbReference type="NCBIfam" id="TIGR01614">
    <property type="entry name" value="PME_inhib"/>
    <property type="match status" value="1"/>
</dbReference>
<comment type="pathway">
    <text evidence="1 7">Glycan metabolism; pectin degradation; 2-dehydro-3-deoxy-D-gluconate from pectin: step 1/5.</text>
</comment>
<evidence type="ECO:0000313" key="10">
    <source>
        <dbReference type="EMBL" id="CAA7394998.1"/>
    </source>
</evidence>
<feature type="chain" id="PRO_5029951121" description="Pectinesterase" evidence="7">
    <location>
        <begin position="33"/>
        <end position="550"/>
    </location>
</feature>
<dbReference type="FunFam" id="2.160.20.10:FF:000001">
    <property type="entry name" value="Pectinesterase"/>
    <property type="match status" value="1"/>
</dbReference>
<dbReference type="Pfam" id="PF01095">
    <property type="entry name" value="Pectinesterase"/>
    <property type="match status" value="1"/>
</dbReference>
<dbReference type="Proteomes" id="UP000663760">
    <property type="component" value="Chromosome 4"/>
</dbReference>
<comment type="similarity">
    <text evidence="2">In the N-terminal section; belongs to the PMEI family.</text>
</comment>
<dbReference type="EMBL" id="LR746267">
    <property type="protein sequence ID" value="CAA7394998.1"/>
    <property type="molecule type" value="Genomic_DNA"/>
</dbReference>
<dbReference type="GO" id="GO:0045490">
    <property type="term" value="P:pectin catabolic process"/>
    <property type="evidence" value="ECO:0007669"/>
    <property type="project" value="UniProtKB-UniRule"/>
</dbReference>
<organism evidence="10 11">
    <name type="scientific">Spirodela intermedia</name>
    <name type="common">Intermediate duckweed</name>
    <dbReference type="NCBI Taxonomy" id="51605"/>
    <lineage>
        <taxon>Eukaryota</taxon>
        <taxon>Viridiplantae</taxon>
        <taxon>Streptophyta</taxon>
        <taxon>Embryophyta</taxon>
        <taxon>Tracheophyta</taxon>
        <taxon>Spermatophyta</taxon>
        <taxon>Magnoliopsida</taxon>
        <taxon>Liliopsida</taxon>
        <taxon>Araceae</taxon>
        <taxon>Lemnoideae</taxon>
        <taxon>Spirodela</taxon>
    </lineage>
</organism>
<comment type="similarity">
    <text evidence="3">In the C-terminal section; belongs to the pectinesterase family.</text>
</comment>
<keyword evidence="11" id="KW-1185">Reference proteome</keyword>
<protein>
    <recommendedName>
        <fullName evidence="7">Pectinesterase</fullName>
        <ecNumber evidence="7">3.1.1.11</ecNumber>
    </recommendedName>
</protein>
<dbReference type="EC" id="3.1.1.11" evidence="7"/>
<dbReference type="InterPro" id="IPR006501">
    <property type="entry name" value="Pectinesterase_inhib_dom"/>
</dbReference>
<sequence>MASSLLRPSSSPLPTVCILLLLLLVSPPLSESSSSPSVLPSSLSAKKLCNSTPHPETCLKSLNLFVDINISPSILTFLLQTLKSALSEASDLARILGSAGAGVVENQRATLQDCWELHQISLSCLRKSSSFVLSGKKLSDVRTFLSAALTNRATCLEGLAAASGPAKETVAGAVAEAYKSVSNALSILSNVAPPPGGRRRGRRHPPGSISGSSQFPAWLSRRDRRLLQSTDEGNGYDPRSVLTVAQDGSGNFTTIGDAVAAVPNNSGDRTVIIVRAGVYNENVEIPSYKTNVVFLGDGSNATVIRGSRSVGGGWTTFRSATLAVAGEGFLARDIAVENAAGPENAQAVALRVNADLSAFYLCSFSGYQDTLYVHSFRQFYRECAISGTVDFIFGNAAVVFQGCAIQPRRPLPGQFNAITAQGRDDPNENTGISIQNCTVVAAGDFAGSATRTYLGRPWREYSRTVFMETYMDSVVDPAGWREWNATRKGLETVYYGEYRNRGEGARTEKRVDWAGHHLMEYDDAVEFTVEALISGDGWLESTSFPYDYPV</sequence>
<evidence type="ECO:0000256" key="8">
    <source>
        <dbReference type="SAM" id="MobiDB-lite"/>
    </source>
</evidence>
<evidence type="ECO:0000256" key="4">
    <source>
        <dbReference type="ARBA" id="ARBA00022801"/>
    </source>
</evidence>
<dbReference type="InterPro" id="IPR035513">
    <property type="entry name" value="Invertase/methylesterase_inhib"/>
</dbReference>
<reference evidence="10" key="1">
    <citation type="submission" date="2020-02" db="EMBL/GenBank/DDBJ databases">
        <authorList>
            <person name="Scholz U."/>
            <person name="Mascher M."/>
            <person name="Fiebig A."/>
        </authorList>
    </citation>
    <scope>NUCLEOTIDE SEQUENCE</scope>
</reference>
<dbReference type="Gene3D" id="1.20.140.40">
    <property type="entry name" value="Invertase/pectin methylesterase inhibitor family protein"/>
    <property type="match status" value="1"/>
</dbReference>
<gene>
    <name evidence="10" type="ORF">SI8410_04005659</name>
</gene>
<evidence type="ECO:0000256" key="7">
    <source>
        <dbReference type="RuleBase" id="RU000589"/>
    </source>
</evidence>
<dbReference type="AlphaFoldDB" id="A0A7I8KD41"/>
<evidence type="ECO:0000256" key="3">
    <source>
        <dbReference type="ARBA" id="ARBA00007786"/>
    </source>
</evidence>
<comment type="catalytic activity">
    <reaction evidence="7">
        <text>[(1-&gt;4)-alpha-D-galacturonosyl methyl ester](n) + n H2O = [(1-&gt;4)-alpha-D-galacturonosyl](n) + n methanol + n H(+)</text>
        <dbReference type="Rhea" id="RHEA:22380"/>
        <dbReference type="Rhea" id="RHEA-COMP:14570"/>
        <dbReference type="Rhea" id="RHEA-COMP:14573"/>
        <dbReference type="ChEBI" id="CHEBI:15377"/>
        <dbReference type="ChEBI" id="CHEBI:15378"/>
        <dbReference type="ChEBI" id="CHEBI:17790"/>
        <dbReference type="ChEBI" id="CHEBI:140522"/>
        <dbReference type="ChEBI" id="CHEBI:140523"/>
        <dbReference type="EC" id="3.1.1.11"/>
    </reaction>
</comment>
<keyword evidence="5 7" id="KW-0063">Aspartyl esterase</keyword>
<feature type="region of interest" description="Disordered" evidence="8">
    <location>
        <begin position="189"/>
        <end position="215"/>
    </location>
</feature>
<dbReference type="InterPro" id="IPR000070">
    <property type="entry name" value="Pectinesterase_cat"/>
</dbReference>
<dbReference type="Pfam" id="PF04043">
    <property type="entry name" value="PMEI"/>
    <property type="match status" value="1"/>
</dbReference>
<feature type="active site" evidence="6">
    <location>
        <position position="390"/>
    </location>
</feature>
<dbReference type="SMART" id="SM00856">
    <property type="entry name" value="PMEI"/>
    <property type="match status" value="1"/>
</dbReference>
<dbReference type="OrthoDB" id="2019149at2759"/>
<accession>A0A7I8KD41</accession>
<evidence type="ECO:0000256" key="1">
    <source>
        <dbReference type="ARBA" id="ARBA00005184"/>
    </source>
</evidence>
<dbReference type="SUPFAM" id="SSF51126">
    <property type="entry name" value="Pectin lyase-like"/>
    <property type="match status" value="1"/>
</dbReference>
<dbReference type="PROSITE" id="PS00503">
    <property type="entry name" value="PECTINESTERASE_2"/>
    <property type="match status" value="1"/>
</dbReference>
<dbReference type="PANTHER" id="PTHR31707">
    <property type="entry name" value="PECTINESTERASE"/>
    <property type="match status" value="1"/>
</dbReference>
<evidence type="ECO:0000313" key="11">
    <source>
        <dbReference type="Proteomes" id="UP000663760"/>
    </source>
</evidence>
<feature type="signal peptide" evidence="7">
    <location>
        <begin position="1"/>
        <end position="32"/>
    </location>
</feature>
<evidence type="ECO:0000256" key="5">
    <source>
        <dbReference type="ARBA" id="ARBA00023085"/>
    </source>
</evidence>